<name>A0A7E4UP22_PANRE</name>
<feature type="compositionally biased region" description="Gly residues" evidence="1">
    <location>
        <begin position="638"/>
        <end position="648"/>
    </location>
</feature>
<reference evidence="3" key="2">
    <citation type="submission" date="2020-10" db="UniProtKB">
        <authorList>
            <consortium name="WormBaseParasite"/>
        </authorList>
    </citation>
    <scope>IDENTIFICATION</scope>
</reference>
<sequence>MMGQARVVMSLAGRAAVVVLAVAAGMNRGNLLGRDLIDLFELDMGPYYKPGTTVGPEALISEVKAGSAGEKQKSTMSKSVVSPDTQKITAAAVGGSEVPSAYSIDEAGTTSGDLRGVLAWLEAMFASRGDRWELAEANLAWFAGSKPRSHTPKKFSTTLRRAKSVRDTRNPVDWAEWAAQMEVPKSRGKVRTGRGCTAQVPFPNDDYIGSTRFMFQPDAEHDGPWHLQSWTLVAVFSPGVIVKSTLPSNEALASSVCQGLLETMLAGWKGSTVDRDDKVARSLVEEHLGRRAQVLGRVRATKSTEGEVAVEASRSGTRRIVDALGACAAGEEIWHGDDDAAIQTTTKMRSNATAETTLGSPSITLSGLERPTTMPFPLYALDYGSRRRLRVLVTPFEAYDLQIAAPHLDGFQPIQMTPFAGDSAILSKSYRNDVSLYIKSHGLCDYTGNNSYTICQELTVKRFSEADAQKMYHHLRFSGDSVCIGECQVTSSFLDALFNITKGCITNLTFNECTFDSSVTPKCFCTTFEKVRQLEFRNTCPFQRNWINAFIDADMADLKSIRFNFVNTKILKIQQEKFLEFFKKRDDDFKLIMEFNLSENASVIQQQLDRLCAVQFELEPNQCFPGNKKVGNPKGGRRAGGTEKGGGSHTPLGNPMVPTDFRIRDSIPNSTSLSDRSDRFYNISVPRERETSQLSTLSGSTMKTVQLILVASLFALYLDAVVKRETIQEIHYPNLAAKDKKTTTLGPVTLVTAQEEKG</sequence>
<evidence type="ECO:0000256" key="1">
    <source>
        <dbReference type="SAM" id="MobiDB-lite"/>
    </source>
</evidence>
<keyword evidence="2" id="KW-1185">Reference proteome</keyword>
<protein>
    <submittedName>
        <fullName evidence="3">RING-type domain-containing protein</fullName>
    </submittedName>
</protein>
<evidence type="ECO:0000313" key="3">
    <source>
        <dbReference type="WBParaSite" id="Pan_g10802.t1"/>
    </source>
</evidence>
<evidence type="ECO:0000313" key="2">
    <source>
        <dbReference type="Proteomes" id="UP000492821"/>
    </source>
</evidence>
<dbReference type="AlphaFoldDB" id="A0A7E4UP22"/>
<reference evidence="2" key="1">
    <citation type="journal article" date="2013" name="Genetics">
        <title>The draft genome and transcriptome of Panagrellus redivivus are shaped by the harsh demands of a free-living lifestyle.</title>
        <authorList>
            <person name="Srinivasan J."/>
            <person name="Dillman A.R."/>
            <person name="Macchietto M.G."/>
            <person name="Heikkinen L."/>
            <person name="Lakso M."/>
            <person name="Fracchia K.M."/>
            <person name="Antoshechkin I."/>
            <person name="Mortazavi A."/>
            <person name="Wong G."/>
            <person name="Sternberg P.W."/>
        </authorList>
    </citation>
    <scope>NUCLEOTIDE SEQUENCE [LARGE SCALE GENOMIC DNA]</scope>
    <source>
        <strain evidence="2">MT8872</strain>
    </source>
</reference>
<feature type="region of interest" description="Disordered" evidence="1">
    <location>
        <begin position="627"/>
        <end position="659"/>
    </location>
</feature>
<accession>A0A7E4UP22</accession>
<dbReference type="WBParaSite" id="Pan_g10802.t1">
    <property type="protein sequence ID" value="Pan_g10802.t1"/>
    <property type="gene ID" value="Pan_g10802"/>
</dbReference>
<organism evidence="2 3">
    <name type="scientific">Panagrellus redivivus</name>
    <name type="common">Microworm</name>
    <dbReference type="NCBI Taxonomy" id="6233"/>
    <lineage>
        <taxon>Eukaryota</taxon>
        <taxon>Metazoa</taxon>
        <taxon>Ecdysozoa</taxon>
        <taxon>Nematoda</taxon>
        <taxon>Chromadorea</taxon>
        <taxon>Rhabditida</taxon>
        <taxon>Tylenchina</taxon>
        <taxon>Panagrolaimomorpha</taxon>
        <taxon>Panagrolaimoidea</taxon>
        <taxon>Panagrolaimidae</taxon>
        <taxon>Panagrellus</taxon>
    </lineage>
</organism>
<dbReference type="Proteomes" id="UP000492821">
    <property type="component" value="Unassembled WGS sequence"/>
</dbReference>
<proteinExistence type="predicted"/>